<dbReference type="CDD" id="cd00293">
    <property type="entry name" value="USP-like"/>
    <property type="match status" value="2"/>
</dbReference>
<dbReference type="HOGENOM" id="CLU_049301_2_0_0"/>
<organism evidence="3 4">
    <name type="scientific">Marinithermus hydrothermalis (strain DSM 14884 / JCM 11576 / T1)</name>
    <dbReference type="NCBI Taxonomy" id="869210"/>
    <lineage>
        <taxon>Bacteria</taxon>
        <taxon>Thermotogati</taxon>
        <taxon>Deinococcota</taxon>
        <taxon>Deinococci</taxon>
        <taxon>Thermales</taxon>
        <taxon>Thermaceae</taxon>
        <taxon>Marinithermus</taxon>
    </lineage>
</organism>
<gene>
    <name evidence="3" type="ordered locus">Marky_0321</name>
</gene>
<evidence type="ECO:0000313" key="3">
    <source>
        <dbReference type="EMBL" id="AEB11076.1"/>
    </source>
</evidence>
<dbReference type="Proteomes" id="UP000007030">
    <property type="component" value="Chromosome"/>
</dbReference>
<evidence type="ECO:0000259" key="2">
    <source>
        <dbReference type="Pfam" id="PF00582"/>
    </source>
</evidence>
<keyword evidence="4" id="KW-1185">Reference proteome</keyword>
<dbReference type="AlphaFoldDB" id="F2NPX5"/>
<dbReference type="OrthoDB" id="5564966at2"/>
<protein>
    <submittedName>
        <fullName evidence="3">UspA domain-containing protein</fullName>
    </submittedName>
</protein>
<dbReference type="KEGG" id="mhd:Marky_0321"/>
<evidence type="ECO:0000256" key="1">
    <source>
        <dbReference type="ARBA" id="ARBA00008791"/>
    </source>
</evidence>
<dbReference type="InterPro" id="IPR006016">
    <property type="entry name" value="UspA"/>
</dbReference>
<dbReference type="SUPFAM" id="SSF52402">
    <property type="entry name" value="Adenine nucleotide alpha hydrolases-like"/>
    <property type="match status" value="2"/>
</dbReference>
<dbReference type="Pfam" id="PF00582">
    <property type="entry name" value="Usp"/>
    <property type="match status" value="2"/>
</dbReference>
<dbReference type="RefSeq" id="WP_013703131.1">
    <property type="nucleotide sequence ID" value="NC_015387.1"/>
</dbReference>
<comment type="similarity">
    <text evidence="1">Belongs to the universal stress protein A family.</text>
</comment>
<dbReference type="InterPro" id="IPR006015">
    <property type="entry name" value="Universal_stress_UspA"/>
</dbReference>
<dbReference type="PANTHER" id="PTHR46268:SF6">
    <property type="entry name" value="UNIVERSAL STRESS PROTEIN UP12"/>
    <property type="match status" value="1"/>
</dbReference>
<dbReference type="STRING" id="869210.Marky_0321"/>
<name>F2NPX5_MARHT</name>
<dbReference type="eggNOG" id="COG0589">
    <property type="taxonomic scope" value="Bacteria"/>
</dbReference>
<feature type="domain" description="UspA" evidence="2">
    <location>
        <begin position="146"/>
        <end position="276"/>
    </location>
</feature>
<proteinExistence type="inferred from homology"/>
<reference evidence="3 4" key="1">
    <citation type="journal article" date="2012" name="Stand. Genomic Sci.">
        <title>Complete genome sequence of the aerobic, heterotroph Marinithermus hydrothermalis type strain (T1(T)) from a deep-sea hydrothermal vent chimney.</title>
        <authorList>
            <person name="Copeland A."/>
            <person name="Gu W."/>
            <person name="Yasawong M."/>
            <person name="Lapidus A."/>
            <person name="Lucas S."/>
            <person name="Deshpande S."/>
            <person name="Pagani I."/>
            <person name="Tapia R."/>
            <person name="Cheng J.F."/>
            <person name="Goodwin L.A."/>
            <person name="Pitluck S."/>
            <person name="Liolios K."/>
            <person name="Ivanova N."/>
            <person name="Mavromatis K."/>
            <person name="Mikhailova N."/>
            <person name="Pati A."/>
            <person name="Chen A."/>
            <person name="Palaniappan K."/>
            <person name="Land M."/>
            <person name="Pan C."/>
            <person name="Brambilla E.M."/>
            <person name="Rohde M."/>
            <person name="Tindall B.J."/>
            <person name="Sikorski J."/>
            <person name="Goker M."/>
            <person name="Detter J.C."/>
            <person name="Bristow J."/>
            <person name="Eisen J.A."/>
            <person name="Markowitz V."/>
            <person name="Hugenholtz P."/>
            <person name="Kyrpides N.C."/>
            <person name="Klenk H.P."/>
            <person name="Woyke T."/>
        </authorList>
    </citation>
    <scope>NUCLEOTIDE SEQUENCE [LARGE SCALE GENOMIC DNA]</scope>
    <source>
        <strain evidence="4">DSM 14884 / JCM 11576 / T1</strain>
    </source>
</reference>
<sequence length="278" mass="30708">MRILHPTDFSEAAMRAHAVAQALRTALNGQLTLLHAIEPPPRPSPYGDYWTPELEALFQQARQDWSAEARKRLTTLDPEAQLEIEWTKPLPAILKYAQRADLVVMGTHGPETLAERILGSITERVIELAGKPVVAVRAEARVEPLKHLLVSTAFADPSRRALELAHRIAQATGARLTLLYVAEPVADPPVPIHMPEPRAPRRDEAHTQLLARQLEALARPFGARPMLREGPPAKTLLEVAEEEAADLILVGKSRQSRFLGSVTREVLEQAPAPLLVHP</sequence>
<dbReference type="Gene3D" id="3.40.50.620">
    <property type="entry name" value="HUPs"/>
    <property type="match status" value="2"/>
</dbReference>
<dbReference type="PANTHER" id="PTHR46268">
    <property type="entry name" value="STRESS RESPONSE PROTEIN NHAX"/>
    <property type="match status" value="1"/>
</dbReference>
<dbReference type="PRINTS" id="PR01438">
    <property type="entry name" value="UNVRSLSTRESS"/>
</dbReference>
<dbReference type="EMBL" id="CP002630">
    <property type="protein sequence ID" value="AEB11076.1"/>
    <property type="molecule type" value="Genomic_DNA"/>
</dbReference>
<dbReference type="InterPro" id="IPR014729">
    <property type="entry name" value="Rossmann-like_a/b/a_fold"/>
</dbReference>
<feature type="domain" description="UspA" evidence="2">
    <location>
        <begin position="2"/>
        <end position="137"/>
    </location>
</feature>
<accession>F2NPX5</accession>
<evidence type="ECO:0000313" key="4">
    <source>
        <dbReference type="Proteomes" id="UP000007030"/>
    </source>
</evidence>